<dbReference type="InterPro" id="IPR036922">
    <property type="entry name" value="Rieske_2Fe-2S_sf"/>
</dbReference>
<dbReference type="Pfam" id="PF00848">
    <property type="entry name" value="Ring_hydroxyl_A"/>
    <property type="match status" value="1"/>
</dbReference>
<evidence type="ECO:0000256" key="2">
    <source>
        <dbReference type="ARBA" id="ARBA00022714"/>
    </source>
</evidence>
<feature type="domain" description="Rieske" evidence="8">
    <location>
        <begin position="55"/>
        <end position="161"/>
    </location>
</feature>
<evidence type="ECO:0000313" key="9">
    <source>
        <dbReference type="EMBL" id="SVA32812.1"/>
    </source>
</evidence>
<accession>A0A381UXF0</accession>
<dbReference type="PANTHER" id="PTHR43756:SF5">
    <property type="entry name" value="CHOLINE MONOOXYGENASE, CHLOROPLASTIC"/>
    <property type="match status" value="1"/>
</dbReference>
<keyword evidence="7" id="KW-0520">NAD</keyword>
<dbReference type="SUPFAM" id="SSF50022">
    <property type="entry name" value="ISP domain"/>
    <property type="match status" value="1"/>
</dbReference>
<dbReference type="PANTHER" id="PTHR43756">
    <property type="entry name" value="CHOLINE MONOOXYGENASE, CHLOROPLASTIC"/>
    <property type="match status" value="1"/>
</dbReference>
<reference evidence="9" key="1">
    <citation type="submission" date="2018-05" db="EMBL/GenBank/DDBJ databases">
        <authorList>
            <person name="Lanie J.A."/>
            <person name="Ng W.-L."/>
            <person name="Kazmierczak K.M."/>
            <person name="Andrzejewski T.M."/>
            <person name="Davidsen T.M."/>
            <person name="Wayne K.J."/>
            <person name="Tettelin H."/>
            <person name="Glass J.I."/>
            <person name="Rusch D."/>
            <person name="Podicherti R."/>
            <person name="Tsui H.-C.T."/>
            <person name="Winkler M.E."/>
        </authorList>
    </citation>
    <scope>NUCLEOTIDE SEQUENCE</scope>
</reference>
<evidence type="ECO:0000256" key="4">
    <source>
        <dbReference type="ARBA" id="ARBA00023002"/>
    </source>
</evidence>
<dbReference type="InterPro" id="IPR015881">
    <property type="entry name" value="ARHD_Rieske_2Fe_2S"/>
</dbReference>
<evidence type="ECO:0000256" key="1">
    <source>
        <dbReference type="ARBA" id="ARBA00001962"/>
    </source>
</evidence>
<keyword evidence="4" id="KW-0560">Oxidoreductase</keyword>
<evidence type="ECO:0000256" key="6">
    <source>
        <dbReference type="ARBA" id="ARBA00023014"/>
    </source>
</evidence>
<organism evidence="9">
    <name type="scientific">marine metagenome</name>
    <dbReference type="NCBI Taxonomy" id="408172"/>
    <lineage>
        <taxon>unclassified sequences</taxon>
        <taxon>metagenomes</taxon>
        <taxon>ecological metagenomes</taxon>
    </lineage>
</organism>
<dbReference type="GO" id="GO:0051537">
    <property type="term" value="F:2 iron, 2 sulfur cluster binding"/>
    <property type="evidence" value="ECO:0007669"/>
    <property type="project" value="UniProtKB-KW"/>
</dbReference>
<comment type="cofactor">
    <cofactor evidence="1">
        <name>Fe cation</name>
        <dbReference type="ChEBI" id="CHEBI:24875"/>
    </cofactor>
</comment>
<evidence type="ECO:0000259" key="8">
    <source>
        <dbReference type="PROSITE" id="PS51296"/>
    </source>
</evidence>
<dbReference type="Pfam" id="PF00355">
    <property type="entry name" value="Rieske"/>
    <property type="match status" value="1"/>
</dbReference>
<proteinExistence type="predicted"/>
<dbReference type="EMBL" id="UINC01007346">
    <property type="protein sequence ID" value="SVA32812.1"/>
    <property type="molecule type" value="Genomic_DNA"/>
</dbReference>
<dbReference type="PROSITE" id="PS51296">
    <property type="entry name" value="RIESKE"/>
    <property type="match status" value="1"/>
</dbReference>
<name>A0A381UXF0_9ZZZZ</name>
<sequence>MSELLSDNEVINRVFEHIDNKTTDVGDGMWREPVRNYTCPDRFNAEIQLMRRLPIVYCPSASLPEVGSYVARTAAHTPLVAVRGEDAIVRTFRNACRHRGAQVAHGTGRKPVFVCDYHAWSYGLDGALRHIPHEQGFPDIEKCKYGLVPVKTEERGGLVFVTQEEPIGCGTLESLPTMLEPNQRLLSTNEKTFEANWKLNLEGNIEGYHIKPTHTSTFFPYGFDNLNVVETFGPNARVTYPFRRIEKLRNLPEEKRRIDGMVTFTHHLFPNVMVGVLSNHTTVSISEPLSPSSTRVTSYRFTNRNSDELDPNGERANRDAKFVSQSGLKEDADVVAAIQASLTSGANEYFTFGQFEGAIVHFHRTLTEMLAAMESNRTPATQI</sequence>
<dbReference type="AlphaFoldDB" id="A0A381UXF0"/>
<dbReference type="InterPro" id="IPR001663">
    <property type="entry name" value="Rng_hydr_dOase-A"/>
</dbReference>
<evidence type="ECO:0000256" key="3">
    <source>
        <dbReference type="ARBA" id="ARBA00022723"/>
    </source>
</evidence>
<keyword evidence="6" id="KW-0411">Iron-sulfur</keyword>
<gene>
    <name evidence="9" type="ORF">METZ01_LOCUS85666</name>
</gene>
<dbReference type="PROSITE" id="PS00570">
    <property type="entry name" value="RING_HYDROXYL_ALPHA"/>
    <property type="match status" value="1"/>
</dbReference>
<keyword evidence="2" id="KW-0001">2Fe-2S</keyword>
<dbReference type="Gene3D" id="2.102.10.10">
    <property type="entry name" value="Rieske [2Fe-2S] iron-sulphur domain"/>
    <property type="match status" value="1"/>
</dbReference>
<keyword evidence="3" id="KW-0479">Metal-binding</keyword>
<protein>
    <recommendedName>
        <fullName evidence="8">Rieske domain-containing protein</fullName>
    </recommendedName>
</protein>
<evidence type="ECO:0000256" key="7">
    <source>
        <dbReference type="ARBA" id="ARBA00023027"/>
    </source>
</evidence>
<keyword evidence="5" id="KW-0408">Iron</keyword>
<evidence type="ECO:0000256" key="5">
    <source>
        <dbReference type="ARBA" id="ARBA00023004"/>
    </source>
</evidence>
<dbReference type="CDD" id="cd08887">
    <property type="entry name" value="RHO_alpha_C_3"/>
    <property type="match status" value="1"/>
</dbReference>
<dbReference type="InterPro" id="IPR017941">
    <property type="entry name" value="Rieske_2Fe-2S"/>
</dbReference>
<dbReference type="CDD" id="cd03469">
    <property type="entry name" value="Rieske_RO_Alpha_N"/>
    <property type="match status" value="1"/>
</dbReference>
<dbReference type="GO" id="GO:0005506">
    <property type="term" value="F:iron ion binding"/>
    <property type="evidence" value="ECO:0007669"/>
    <property type="project" value="InterPro"/>
</dbReference>
<dbReference type="GO" id="GO:0016491">
    <property type="term" value="F:oxidoreductase activity"/>
    <property type="evidence" value="ECO:0007669"/>
    <property type="project" value="UniProtKB-KW"/>
</dbReference>
<dbReference type="InterPro" id="IPR015879">
    <property type="entry name" value="Ring_hydroxy_dOase_asu_C_dom"/>
</dbReference>
<dbReference type="Gene3D" id="3.90.380.10">
    <property type="entry name" value="Naphthalene 1,2-dioxygenase Alpha Subunit, Chain A, domain 1"/>
    <property type="match status" value="2"/>
</dbReference>
<dbReference type="SUPFAM" id="SSF55961">
    <property type="entry name" value="Bet v1-like"/>
    <property type="match status" value="1"/>
</dbReference>